<evidence type="ECO:0000313" key="1">
    <source>
        <dbReference type="EMBL" id="SCF39038.1"/>
    </source>
</evidence>
<gene>
    <name evidence="1" type="ORF">GA0070564_107165</name>
</gene>
<keyword evidence="2" id="KW-1185">Reference proteome</keyword>
<evidence type="ECO:0008006" key="3">
    <source>
        <dbReference type="Google" id="ProtNLM"/>
    </source>
</evidence>
<sequence>MSFHGGFTMATCEVCGNDYWLAFEVRTVSGDVHTFDSFECAAHKLAPICEHCQVKILGHGVEVSGRFFCCGHCARSATGEGAEIRDAVGARPA</sequence>
<proteinExistence type="predicted"/>
<dbReference type="AlphaFoldDB" id="A0A1C5A1D4"/>
<name>A0A1C5A1D4_9ACTN</name>
<organism evidence="1 2">
    <name type="scientific">Micromonospora mirobrigensis</name>
    <dbReference type="NCBI Taxonomy" id="262898"/>
    <lineage>
        <taxon>Bacteria</taxon>
        <taxon>Bacillati</taxon>
        <taxon>Actinomycetota</taxon>
        <taxon>Actinomycetes</taxon>
        <taxon>Micromonosporales</taxon>
        <taxon>Micromonosporaceae</taxon>
        <taxon>Micromonospora</taxon>
    </lineage>
</organism>
<accession>A0A1C5A1D4</accession>
<protein>
    <recommendedName>
        <fullName evidence="3">Prokaryotic metallothionein</fullName>
    </recommendedName>
</protein>
<evidence type="ECO:0000313" key="2">
    <source>
        <dbReference type="Proteomes" id="UP000199504"/>
    </source>
</evidence>
<dbReference type="EMBL" id="FMCX01000007">
    <property type="protein sequence ID" value="SCF39038.1"/>
    <property type="molecule type" value="Genomic_DNA"/>
</dbReference>
<dbReference type="Proteomes" id="UP000199504">
    <property type="component" value="Unassembled WGS sequence"/>
</dbReference>
<dbReference type="STRING" id="262898.GA0070564_107165"/>
<reference evidence="2" key="1">
    <citation type="submission" date="2016-06" db="EMBL/GenBank/DDBJ databases">
        <authorList>
            <person name="Varghese N."/>
            <person name="Submissions Spin"/>
        </authorList>
    </citation>
    <scope>NUCLEOTIDE SEQUENCE [LARGE SCALE GENOMIC DNA]</scope>
    <source>
        <strain evidence="2">DSM 44830</strain>
    </source>
</reference>